<sequence>MESGDATGNTSSENEVMILAERNQSQEKAVWEAYLKKCEQDGTKPSAKDFAAWAKSLLANL</sequence>
<dbReference type="Proteomes" id="UP001164761">
    <property type="component" value="Chromosome"/>
</dbReference>
<dbReference type="RefSeq" id="WP_268006005.1">
    <property type="nucleotide sequence ID" value="NZ_BSUT01000001.1"/>
</dbReference>
<organism evidence="1 2">
    <name type="scientific">Alicyclobacillus fastidiosus</name>
    <dbReference type="NCBI Taxonomy" id="392011"/>
    <lineage>
        <taxon>Bacteria</taxon>
        <taxon>Bacillati</taxon>
        <taxon>Bacillota</taxon>
        <taxon>Bacilli</taxon>
        <taxon>Bacillales</taxon>
        <taxon>Alicyclobacillaceae</taxon>
        <taxon>Alicyclobacillus</taxon>
    </lineage>
</organism>
<proteinExistence type="predicted"/>
<reference evidence="1" key="1">
    <citation type="submission" date="2022-08" db="EMBL/GenBank/DDBJ databases">
        <title>Alicyclobacillus fastidiosus DSM 17978, complete genome.</title>
        <authorList>
            <person name="Wang Q."/>
            <person name="Cai R."/>
            <person name="Wang Z."/>
        </authorList>
    </citation>
    <scope>NUCLEOTIDE SEQUENCE</scope>
    <source>
        <strain evidence="1">DSM 17978</strain>
    </source>
</reference>
<accession>A0ABY6ZIS8</accession>
<keyword evidence="2" id="KW-1185">Reference proteome</keyword>
<evidence type="ECO:0000313" key="1">
    <source>
        <dbReference type="EMBL" id="WAH42111.1"/>
    </source>
</evidence>
<gene>
    <name evidence="1" type="ORF">NZD89_00905</name>
</gene>
<evidence type="ECO:0000313" key="2">
    <source>
        <dbReference type="Proteomes" id="UP001164761"/>
    </source>
</evidence>
<name>A0ABY6ZIS8_9BACL</name>
<dbReference type="EMBL" id="CP104067">
    <property type="protein sequence ID" value="WAH42111.1"/>
    <property type="molecule type" value="Genomic_DNA"/>
</dbReference>
<protein>
    <submittedName>
        <fullName evidence="1">Uncharacterized protein</fullName>
    </submittedName>
</protein>